<feature type="compositionally biased region" description="Polar residues" evidence="1">
    <location>
        <begin position="419"/>
        <end position="439"/>
    </location>
</feature>
<feature type="compositionally biased region" description="Polar residues" evidence="1">
    <location>
        <begin position="36"/>
        <end position="47"/>
    </location>
</feature>
<feature type="region of interest" description="Disordered" evidence="1">
    <location>
        <begin position="79"/>
        <end position="144"/>
    </location>
</feature>
<feature type="region of interest" description="Disordered" evidence="1">
    <location>
        <begin position="492"/>
        <end position="552"/>
    </location>
</feature>
<evidence type="ECO:0000313" key="4">
    <source>
        <dbReference type="EMBL" id="GJJ78889.1"/>
    </source>
</evidence>
<dbReference type="OrthoDB" id="2437947at2759"/>
<sequence length="552" mass="58019">MLDFTLSVVAAVALANLGRVQAQNGSGSVTDPVESTPASVSPTTPVESHTPIATTTTLPIVTTTTETPIITTTTTTAATLPSSSVTPTPSPTTTSVYVPPATTHSQLPPPITGPGRSTTIETSSVPTSTSTVGPATGGTSSSTSSNVPAIVGSIAGVAALIIIVATSVICYRRSRRNNRELTFDALQGMSGPGSASGKRQSFNYLTHADSPTVSGRAAVGLNSVTSGGYDDGYDYEMQSNSGYPVQNHNYNPNNYDGYAGGSPHPGYHPSPTIFQEDLLQHQASVAASSLPVAASFAAAGRGRTGFDQNLPEVMYNGVEDHAAATGYYNDADIYHQQGWSGQPADGHVGSQGLWVANPEALRRREEEAEYYNHINTIYGETPHNDNELLTTVPVPPTQFASAHSLESTTLASNGGEVSPTRNKFRSSGNPQTLPEDSPILKSSTLRGGGEVFAQESAARSVSPRIAVQEVAATSSNSSPRLGHTREMKSFEISRQAPSRPSGEHVQSYAADYVRERPSVDVGFSTTPADPDSPESPLNPNKSLRTLRREDWS</sequence>
<feature type="region of interest" description="Disordered" evidence="1">
    <location>
        <begin position="407"/>
        <end position="439"/>
    </location>
</feature>
<feature type="transmembrane region" description="Helical" evidence="2">
    <location>
        <begin position="149"/>
        <end position="171"/>
    </location>
</feature>
<reference evidence="4" key="2">
    <citation type="journal article" date="2022" name="Microbiol. Resour. Announc.">
        <title>Whole-Genome Sequence of Entomortierella parvispora E1425, a Mucoromycotan Fungus Associated with Burkholderiaceae-Related Endosymbiotic Bacteria.</title>
        <authorList>
            <person name="Herlambang A."/>
            <person name="Guo Y."/>
            <person name="Takashima Y."/>
            <person name="Narisawa K."/>
            <person name="Ohta H."/>
            <person name="Nishizawa T."/>
        </authorList>
    </citation>
    <scope>NUCLEOTIDE SEQUENCE</scope>
    <source>
        <strain evidence="4">E1425</strain>
    </source>
</reference>
<reference evidence="4" key="1">
    <citation type="submission" date="2021-11" db="EMBL/GenBank/DDBJ databases">
        <authorList>
            <person name="Herlambang A."/>
            <person name="Guo Y."/>
            <person name="Takashima Y."/>
            <person name="Nishizawa T."/>
        </authorList>
    </citation>
    <scope>NUCLEOTIDE SEQUENCE</scope>
    <source>
        <strain evidence="4">E1425</strain>
    </source>
</reference>
<evidence type="ECO:0008006" key="6">
    <source>
        <dbReference type="Google" id="ProtNLM"/>
    </source>
</evidence>
<dbReference type="Proteomes" id="UP000827284">
    <property type="component" value="Unassembled WGS sequence"/>
</dbReference>
<name>A0A9P3HLB5_9FUNG</name>
<keyword evidence="2" id="KW-0472">Membrane</keyword>
<gene>
    <name evidence="4" type="ORF">EMPS_11248</name>
</gene>
<keyword evidence="3" id="KW-0732">Signal</keyword>
<feature type="compositionally biased region" description="Low complexity" evidence="1">
    <location>
        <begin position="117"/>
        <end position="144"/>
    </location>
</feature>
<organism evidence="4 5">
    <name type="scientific">Entomortierella parvispora</name>
    <dbReference type="NCBI Taxonomy" id="205924"/>
    <lineage>
        <taxon>Eukaryota</taxon>
        <taxon>Fungi</taxon>
        <taxon>Fungi incertae sedis</taxon>
        <taxon>Mucoromycota</taxon>
        <taxon>Mortierellomycotina</taxon>
        <taxon>Mortierellomycetes</taxon>
        <taxon>Mortierellales</taxon>
        <taxon>Mortierellaceae</taxon>
        <taxon>Entomortierella</taxon>
    </lineage>
</organism>
<accession>A0A9P3HLB5</accession>
<feature type="region of interest" description="Disordered" evidence="1">
    <location>
        <begin position="22"/>
        <end position="50"/>
    </location>
</feature>
<proteinExistence type="predicted"/>
<protein>
    <recommendedName>
        <fullName evidence="6">Transmembrane protein</fullName>
    </recommendedName>
</protein>
<dbReference type="AlphaFoldDB" id="A0A9P3HLB5"/>
<keyword evidence="5" id="KW-1185">Reference proteome</keyword>
<feature type="compositionally biased region" description="Low complexity" evidence="1">
    <location>
        <begin position="79"/>
        <end position="103"/>
    </location>
</feature>
<dbReference type="EMBL" id="BQFW01000015">
    <property type="protein sequence ID" value="GJJ78889.1"/>
    <property type="molecule type" value="Genomic_DNA"/>
</dbReference>
<evidence type="ECO:0000256" key="1">
    <source>
        <dbReference type="SAM" id="MobiDB-lite"/>
    </source>
</evidence>
<keyword evidence="2" id="KW-0812">Transmembrane</keyword>
<keyword evidence="2" id="KW-1133">Transmembrane helix</keyword>
<feature type="signal peptide" evidence="3">
    <location>
        <begin position="1"/>
        <end position="22"/>
    </location>
</feature>
<comment type="caution">
    <text evidence="4">The sequence shown here is derived from an EMBL/GenBank/DDBJ whole genome shotgun (WGS) entry which is preliminary data.</text>
</comment>
<feature type="chain" id="PRO_5040286772" description="Transmembrane protein" evidence="3">
    <location>
        <begin position="23"/>
        <end position="552"/>
    </location>
</feature>
<evidence type="ECO:0000256" key="3">
    <source>
        <dbReference type="SAM" id="SignalP"/>
    </source>
</evidence>
<evidence type="ECO:0000256" key="2">
    <source>
        <dbReference type="SAM" id="Phobius"/>
    </source>
</evidence>
<evidence type="ECO:0000313" key="5">
    <source>
        <dbReference type="Proteomes" id="UP000827284"/>
    </source>
</evidence>